<keyword evidence="4 7" id="KW-0862">Zinc</keyword>
<evidence type="ECO:0000256" key="4">
    <source>
        <dbReference type="ARBA" id="ARBA00022833"/>
    </source>
</evidence>
<keyword evidence="2 7" id="KW-0479">Metal-binding</keyword>
<evidence type="ECO:0000256" key="7">
    <source>
        <dbReference type="PROSITE-ProRule" id="PRU00125"/>
    </source>
</evidence>
<evidence type="ECO:0000256" key="1">
    <source>
        <dbReference type="ARBA" id="ARBA00004123"/>
    </source>
</evidence>
<sequence>MPFKPTPSPNCPKCGKQVYFNEQIKLQEKAWHKDCIRCQGCNKRLDPAAVNDPEGGIYCQVCYRRNFGIKGYGYGIGAGCMAE</sequence>
<dbReference type="SMART" id="SM00132">
    <property type="entry name" value="LIM"/>
    <property type="match status" value="1"/>
</dbReference>
<dbReference type="PROSITE" id="PS50023">
    <property type="entry name" value="LIM_DOMAIN_2"/>
    <property type="match status" value="1"/>
</dbReference>
<comment type="subcellular location">
    <subcellularLocation>
        <location evidence="1">Nucleus</location>
    </subcellularLocation>
</comment>
<evidence type="ECO:0000256" key="6">
    <source>
        <dbReference type="ARBA" id="ARBA00023242"/>
    </source>
</evidence>
<dbReference type="GO" id="GO:0005634">
    <property type="term" value="C:nucleus"/>
    <property type="evidence" value="ECO:0007669"/>
    <property type="project" value="UniProtKB-SubCell"/>
</dbReference>
<dbReference type="PANTHER" id="PTHR24215">
    <property type="entry name" value="RHO-GTPASE-ACTIVATING PROTEIN LRG1"/>
    <property type="match status" value="1"/>
</dbReference>
<keyword evidence="5 7" id="KW-0440">LIM domain</keyword>
<dbReference type="GO" id="GO:0046872">
    <property type="term" value="F:metal ion binding"/>
    <property type="evidence" value="ECO:0007669"/>
    <property type="project" value="UniProtKB-KW"/>
</dbReference>
<reference evidence="9" key="1">
    <citation type="submission" date="2012-09" db="EMBL/GenBank/DDBJ databases">
        <authorList>
            <person name="Chiodin M.M.C.Jr."/>
            <person name="Borve A.A.B."/>
            <person name="Berezikhov E.E.B."/>
            <person name="Ladurner P.P.L."/>
            <person name="Martinez P.P.M."/>
            <person name="Hejnol A.A.H.Sr."/>
        </authorList>
    </citation>
    <scope>NUCLEOTIDE SEQUENCE</scope>
</reference>
<dbReference type="PROSITE" id="PS00478">
    <property type="entry name" value="LIM_DOMAIN_1"/>
    <property type="match status" value="1"/>
</dbReference>
<dbReference type="GO" id="GO:0030036">
    <property type="term" value="P:actin cytoskeleton organization"/>
    <property type="evidence" value="ECO:0007669"/>
    <property type="project" value="TreeGrafter"/>
</dbReference>
<organism evidence="9">
    <name type="scientific">Isodiametra pulchra</name>
    <name type="common">Acoelomorph flatworm</name>
    <name type="synonym">Convoluta pulchra</name>
    <dbReference type="NCBI Taxonomy" id="504439"/>
    <lineage>
        <taxon>Eukaryota</taxon>
        <taxon>Metazoa</taxon>
        <taxon>Xenacoelomorpha</taxon>
        <taxon>Acoelomorpha</taxon>
        <taxon>Acoela</taxon>
        <taxon>Isodiametridae</taxon>
        <taxon>Isodiametra</taxon>
    </lineage>
</organism>
<dbReference type="PANTHER" id="PTHR24215:SF35">
    <property type="entry name" value="MUSCLE LIM PROTEIN MLP84B"/>
    <property type="match status" value="1"/>
</dbReference>
<keyword evidence="6" id="KW-0539">Nucleus</keyword>
<dbReference type="InterPro" id="IPR001781">
    <property type="entry name" value="Znf_LIM"/>
</dbReference>
<dbReference type="FunFam" id="2.10.110.10:FF:000001">
    <property type="entry name" value="Cysteine and glycine-rich protein 1"/>
    <property type="match status" value="1"/>
</dbReference>
<evidence type="ECO:0000259" key="8">
    <source>
        <dbReference type="PROSITE" id="PS50023"/>
    </source>
</evidence>
<dbReference type="AlphaFoldDB" id="K9N081"/>
<proteinExistence type="evidence at transcript level"/>
<reference evidence="9" key="2">
    <citation type="journal article" date="2013" name="PLoS ONE">
        <title>Mesodermal Gene Expression in the Acoel Isodiametra pulchra Indicates a Low Number of Mesodermal Cell Types and the Endomesodermal Origin of the Gonads.</title>
        <authorList>
            <person name="Chiodin M."/>
            <person name="Borve A."/>
            <person name="Berezikov E."/>
            <person name="Ladurner P."/>
            <person name="Martinez P."/>
            <person name="Hejnol A."/>
        </authorList>
    </citation>
    <scope>NUCLEOTIDE SEQUENCE</scope>
</reference>
<dbReference type="SUPFAM" id="SSF57716">
    <property type="entry name" value="Glucocorticoid receptor-like (DNA-binding domain)"/>
    <property type="match status" value="2"/>
</dbReference>
<accession>K9N081</accession>
<keyword evidence="3" id="KW-0677">Repeat</keyword>
<dbReference type="Gene3D" id="2.10.110.10">
    <property type="entry name" value="Cysteine Rich Protein"/>
    <property type="match status" value="1"/>
</dbReference>
<name>K9N081_ISOPU</name>
<dbReference type="CDD" id="cd09401">
    <property type="entry name" value="LIM_TLP_like"/>
    <property type="match status" value="1"/>
</dbReference>
<dbReference type="EMBL" id="JX853979">
    <property type="protein sequence ID" value="AFY10810.1"/>
    <property type="molecule type" value="mRNA"/>
</dbReference>
<dbReference type="Pfam" id="PF00412">
    <property type="entry name" value="LIM"/>
    <property type="match status" value="1"/>
</dbReference>
<dbReference type="GO" id="GO:0005737">
    <property type="term" value="C:cytoplasm"/>
    <property type="evidence" value="ECO:0007669"/>
    <property type="project" value="TreeGrafter"/>
</dbReference>
<protein>
    <submittedName>
        <fullName evidence="9">Muscle LIM</fullName>
    </submittedName>
</protein>
<feature type="domain" description="LIM zinc-binding" evidence="8">
    <location>
        <begin position="9"/>
        <end position="69"/>
    </location>
</feature>
<evidence type="ECO:0000256" key="3">
    <source>
        <dbReference type="ARBA" id="ARBA00022737"/>
    </source>
</evidence>
<evidence type="ECO:0000313" key="9">
    <source>
        <dbReference type="EMBL" id="AFY10810.1"/>
    </source>
</evidence>
<evidence type="ECO:0000256" key="5">
    <source>
        <dbReference type="ARBA" id="ARBA00023038"/>
    </source>
</evidence>
<evidence type="ECO:0000256" key="2">
    <source>
        <dbReference type="ARBA" id="ARBA00022723"/>
    </source>
</evidence>